<protein>
    <recommendedName>
        <fullName evidence="3">Glycosyltransferase</fullName>
    </recommendedName>
</protein>
<sequence length="54" mass="5969">MKSIALTVGDLSITGGAERVVVNLAHAFLELGCNVEIISFFQKNKDFPYQINQK</sequence>
<organism evidence="1 2">
    <name type="scientific">Helicobacter fennelliae</name>
    <dbReference type="NCBI Taxonomy" id="215"/>
    <lineage>
        <taxon>Bacteria</taxon>
        <taxon>Pseudomonadati</taxon>
        <taxon>Campylobacterota</taxon>
        <taxon>Epsilonproteobacteria</taxon>
        <taxon>Campylobacterales</taxon>
        <taxon>Helicobacteraceae</taxon>
        <taxon>Helicobacter</taxon>
    </lineage>
</organism>
<evidence type="ECO:0000313" key="2">
    <source>
        <dbReference type="Proteomes" id="UP000250166"/>
    </source>
</evidence>
<evidence type="ECO:0000313" key="1">
    <source>
        <dbReference type="EMBL" id="SQB98570.1"/>
    </source>
</evidence>
<evidence type="ECO:0008006" key="3">
    <source>
        <dbReference type="Google" id="ProtNLM"/>
    </source>
</evidence>
<reference evidence="1 2" key="1">
    <citation type="submission" date="2018-06" db="EMBL/GenBank/DDBJ databases">
        <authorList>
            <consortium name="Pathogen Informatics"/>
            <person name="Doyle S."/>
        </authorList>
    </citation>
    <scope>NUCLEOTIDE SEQUENCE [LARGE SCALE GENOMIC DNA]</scope>
    <source>
        <strain evidence="1 2">NCTC13102</strain>
    </source>
</reference>
<dbReference type="EMBL" id="UAWL01000006">
    <property type="protein sequence ID" value="SQB98570.1"/>
    <property type="molecule type" value="Genomic_DNA"/>
</dbReference>
<dbReference type="AlphaFoldDB" id="A0A2X3DJX2"/>
<accession>A0A2X3DJX2</accession>
<dbReference type="SUPFAM" id="SSF53756">
    <property type="entry name" value="UDP-Glycosyltransferase/glycogen phosphorylase"/>
    <property type="match status" value="1"/>
</dbReference>
<name>A0A2X3DJX2_9HELI</name>
<dbReference type="Gene3D" id="3.40.50.2000">
    <property type="entry name" value="Glycogen Phosphorylase B"/>
    <property type="match status" value="1"/>
</dbReference>
<dbReference type="Proteomes" id="UP000250166">
    <property type="component" value="Unassembled WGS sequence"/>
</dbReference>
<gene>
    <name evidence="1" type="ORF">NCTC13102_01033</name>
</gene>
<dbReference type="RefSeq" id="WP_258399830.1">
    <property type="nucleotide sequence ID" value="NZ_UAWL01000006.1"/>
</dbReference>
<proteinExistence type="predicted"/>